<protein>
    <recommendedName>
        <fullName evidence="4">Glycosyltransferase RgtA/B/C/D-like domain-containing protein</fullName>
    </recommendedName>
</protein>
<name>A0ABT9AD04_9BACT</name>
<proteinExistence type="predicted"/>
<evidence type="ECO:0000313" key="2">
    <source>
        <dbReference type="EMBL" id="MDO7847689.1"/>
    </source>
</evidence>
<accession>A0ABT9AD04</accession>
<sequence>MPRHSRFAIFLRVVLLPLGLIGSTVAGLGSYYETSDETALAWLFNGTLALKPVVSLPLYFHGYGHLLAAAYAAVPGVAWLGGLLGGLMAGATVLAFAVLDRILRPYLRPAPLAGVLMAFFAICWLEHWLLFSHVRVAVLLAAAALLFAAQRPGQRWALAVGLLGLGAGWLLRPGPAVLGLAAAVPGAIWLAGGWRRAVPVVAGGAALLVLATGAAAALQTPAQARAQARDGYLAPILDFEQLRPQPRTAADSLGTAAVSLWLLGDSTVVNETFCRRAYRFDAPAFWLRVAPAKLRLRAGLLLRDYFPVLLLLAGTAVVAGRGGRPRRGFWLVQVGFGGALALLAGVLKLPPRLALPILDCWLLANGAFLLARPADSRGAALLPAFSRKAGGLVAGLGLVVFGLYGLKTLHRRQVLRAERGRHEQALRAIGIGAGRLVVMAGTTDLFKSLSPFRADAATPASVLLLSGWPSHDASQAALRKALSGTTDQTECLRRLANRPVIGTDVPVAWVLTPETAAWLSRRTAFDGFQLLFSRQRPVLPAEADSVFWLYRAELQLKKM</sequence>
<feature type="transmembrane region" description="Helical" evidence="1">
    <location>
        <begin position="77"/>
        <end position="99"/>
    </location>
</feature>
<keyword evidence="3" id="KW-1185">Reference proteome</keyword>
<keyword evidence="1" id="KW-0472">Membrane</keyword>
<feature type="transmembrane region" description="Helical" evidence="1">
    <location>
        <begin position="106"/>
        <end position="122"/>
    </location>
</feature>
<dbReference type="EMBL" id="JAUQSX010000007">
    <property type="protein sequence ID" value="MDO7847689.1"/>
    <property type="molecule type" value="Genomic_DNA"/>
</dbReference>
<feature type="transmembrane region" description="Helical" evidence="1">
    <location>
        <begin position="391"/>
        <end position="409"/>
    </location>
</feature>
<feature type="transmembrane region" description="Helical" evidence="1">
    <location>
        <begin position="197"/>
        <end position="218"/>
    </location>
</feature>
<dbReference type="RefSeq" id="WP_305012370.1">
    <property type="nucleotide sequence ID" value="NZ_JAUQSX010000007.1"/>
</dbReference>
<feature type="transmembrane region" description="Helical" evidence="1">
    <location>
        <begin position="169"/>
        <end position="191"/>
    </location>
</feature>
<keyword evidence="1" id="KW-0812">Transmembrane</keyword>
<feature type="transmembrane region" description="Helical" evidence="1">
    <location>
        <begin position="328"/>
        <end position="346"/>
    </location>
</feature>
<gene>
    <name evidence="2" type="ORF">Q5H92_15070</name>
</gene>
<evidence type="ECO:0000313" key="3">
    <source>
        <dbReference type="Proteomes" id="UP001167796"/>
    </source>
</evidence>
<feature type="transmembrane region" description="Helical" evidence="1">
    <location>
        <begin position="305"/>
        <end position="322"/>
    </location>
</feature>
<reference evidence="2" key="1">
    <citation type="submission" date="2023-07" db="EMBL/GenBank/DDBJ databases">
        <authorList>
            <person name="Kim M.K."/>
        </authorList>
    </citation>
    <scope>NUCLEOTIDE SEQUENCE</scope>
    <source>
        <strain evidence="2">M29</strain>
    </source>
</reference>
<evidence type="ECO:0000256" key="1">
    <source>
        <dbReference type="SAM" id="Phobius"/>
    </source>
</evidence>
<evidence type="ECO:0008006" key="4">
    <source>
        <dbReference type="Google" id="ProtNLM"/>
    </source>
</evidence>
<feature type="transmembrane region" description="Helical" evidence="1">
    <location>
        <begin position="128"/>
        <end position="148"/>
    </location>
</feature>
<feature type="transmembrane region" description="Helical" evidence="1">
    <location>
        <begin position="7"/>
        <end position="32"/>
    </location>
</feature>
<keyword evidence="1" id="KW-1133">Transmembrane helix</keyword>
<dbReference type="Proteomes" id="UP001167796">
    <property type="component" value="Unassembled WGS sequence"/>
</dbReference>
<comment type="caution">
    <text evidence="2">The sequence shown here is derived from an EMBL/GenBank/DDBJ whole genome shotgun (WGS) entry which is preliminary data.</text>
</comment>
<organism evidence="2 3">
    <name type="scientific">Hymenobacter mellowenesis</name>
    <dbReference type="NCBI Taxonomy" id="3063995"/>
    <lineage>
        <taxon>Bacteria</taxon>
        <taxon>Pseudomonadati</taxon>
        <taxon>Bacteroidota</taxon>
        <taxon>Cytophagia</taxon>
        <taxon>Cytophagales</taxon>
        <taxon>Hymenobacteraceae</taxon>
        <taxon>Hymenobacter</taxon>
    </lineage>
</organism>